<protein>
    <submittedName>
        <fullName evidence="2">Protein phosphatase 2C domain-containing protein</fullName>
    </submittedName>
</protein>
<gene>
    <name evidence="2" type="ORF">V6984_10510</name>
</gene>
<dbReference type="CDD" id="cd00143">
    <property type="entry name" value="PP2Cc"/>
    <property type="match status" value="1"/>
</dbReference>
<organism evidence="2 3">
    <name type="scientific">Kineothrix sedimenti</name>
    <dbReference type="NCBI Taxonomy" id="3123317"/>
    <lineage>
        <taxon>Bacteria</taxon>
        <taxon>Bacillati</taxon>
        <taxon>Bacillota</taxon>
        <taxon>Clostridia</taxon>
        <taxon>Lachnospirales</taxon>
        <taxon>Lachnospiraceae</taxon>
        <taxon>Kineothrix</taxon>
    </lineage>
</organism>
<dbReference type="Pfam" id="PF13672">
    <property type="entry name" value="PP2C_2"/>
    <property type="match status" value="1"/>
</dbReference>
<dbReference type="SUPFAM" id="SSF81606">
    <property type="entry name" value="PP2C-like"/>
    <property type="match status" value="1"/>
</dbReference>
<evidence type="ECO:0000313" key="2">
    <source>
        <dbReference type="EMBL" id="XAH76162.1"/>
    </source>
</evidence>
<dbReference type="EMBL" id="CP146256">
    <property type="protein sequence ID" value="XAH76162.1"/>
    <property type="molecule type" value="Genomic_DNA"/>
</dbReference>
<dbReference type="SMART" id="SM00332">
    <property type="entry name" value="PP2Cc"/>
    <property type="match status" value="1"/>
</dbReference>
<feature type="domain" description="PPM-type phosphatase" evidence="1">
    <location>
        <begin position="1"/>
        <end position="226"/>
    </location>
</feature>
<reference evidence="2 3" key="1">
    <citation type="submission" date="2024-02" db="EMBL/GenBank/DDBJ databases">
        <title>Bacterial strain from lacustrine sediment.</title>
        <authorList>
            <person name="Petit C."/>
            <person name="Fadhlaoui K."/>
        </authorList>
    </citation>
    <scope>NUCLEOTIDE SEQUENCE [LARGE SCALE GENOMIC DNA]</scope>
    <source>
        <strain evidence="2 3">IPX-CK</strain>
    </source>
</reference>
<sequence length="227" mass="26327">MYIKGERAVFALICDGIGGLCRGEQASGFVSERMTEWFYAEALPMMARYKKMKKIKRAGIRSLYACNEEMRKFASQEQIQFGTTITMMIFYKKHYLLWHSGDTRAYRISLKRKMIKTSKDERMNSQGVLKRLTRDHSADEHILTKCIGSFVWKEPDSHIGRIKKKNTFLLCSDGFRHVISEEKLTETLLPSHLTSKEQIGRRIKEIADYSKRRGEKDNISAIVIKTG</sequence>
<evidence type="ECO:0000313" key="3">
    <source>
        <dbReference type="Proteomes" id="UP001451571"/>
    </source>
</evidence>
<dbReference type="Gene3D" id="3.60.40.10">
    <property type="entry name" value="PPM-type phosphatase domain"/>
    <property type="match status" value="1"/>
</dbReference>
<accession>A0ABZ3F2K4</accession>
<dbReference type="PROSITE" id="PS51746">
    <property type="entry name" value="PPM_2"/>
    <property type="match status" value="1"/>
</dbReference>
<keyword evidence="3" id="KW-1185">Reference proteome</keyword>
<dbReference type="Proteomes" id="UP001451571">
    <property type="component" value="Chromosome"/>
</dbReference>
<dbReference type="RefSeq" id="WP_342759735.1">
    <property type="nucleotide sequence ID" value="NZ_CP146256.1"/>
</dbReference>
<evidence type="ECO:0000259" key="1">
    <source>
        <dbReference type="PROSITE" id="PS51746"/>
    </source>
</evidence>
<proteinExistence type="predicted"/>
<name>A0ABZ3F2K4_9FIRM</name>
<dbReference type="InterPro" id="IPR036457">
    <property type="entry name" value="PPM-type-like_dom_sf"/>
</dbReference>
<dbReference type="SMART" id="SM00331">
    <property type="entry name" value="PP2C_SIG"/>
    <property type="match status" value="1"/>
</dbReference>
<dbReference type="InterPro" id="IPR001932">
    <property type="entry name" value="PPM-type_phosphatase-like_dom"/>
</dbReference>